<sequence length="211" mass="24034">MQKEFLLLASSAEAYELRHRVERALSRLGLPRNVKKGQRALVQVIGHLGLEADLKEGELRVTSTLKKIHSKATELLLPAARLHLCELYCVLANTQSWGAKVPRYYAQWWDLYCEGVDALAYGLRGEVFWVKPLWSQLDEVAQKLREKGARGTVVALYWPGQSWFQEVEAIADEVVTLPRQRDLFASRRLGESELLGPSSWGVVMFHISKFQ</sequence>
<keyword evidence="2" id="KW-1185">Reference proteome</keyword>
<dbReference type="Proteomes" id="UP001190700">
    <property type="component" value="Unassembled WGS sequence"/>
</dbReference>
<proteinExistence type="predicted"/>
<reference evidence="1 2" key="1">
    <citation type="journal article" date="2015" name="Genome Biol. Evol.">
        <title>Comparative Genomics of a Bacterivorous Green Alga Reveals Evolutionary Causalities and Consequences of Phago-Mixotrophic Mode of Nutrition.</title>
        <authorList>
            <person name="Burns J.A."/>
            <person name="Paasch A."/>
            <person name="Narechania A."/>
            <person name="Kim E."/>
        </authorList>
    </citation>
    <scope>NUCLEOTIDE SEQUENCE [LARGE SCALE GENOMIC DNA]</scope>
    <source>
        <strain evidence="1 2">PLY_AMNH</strain>
    </source>
</reference>
<comment type="caution">
    <text evidence="1">The sequence shown here is derived from an EMBL/GenBank/DDBJ whole genome shotgun (WGS) entry which is preliminary data.</text>
</comment>
<protein>
    <submittedName>
        <fullName evidence="1">Uncharacterized protein</fullName>
    </submittedName>
</protein>
<accession>A0AAE0GST2</accession>
<dbReference type="AlphaFoldDB" id="A0AAE0GST2"/>
<organism evidence="1 2">
    <name type="scientific">Cymbomonas tetramitiformis</name>
    <dbReference type="NCBI Taxonomy" id="36881"/>
    <lineage>
        <taxon>Eukaryota</taxon>
        <taxon>Viridiplantae</taxon>
        <taxon>Chlorophyta</taxon>
        <taxon>Pyramimonadophyceae</taxon>
        <taxon>Pyramimonadales</taxon>
        <taxon>Pyramimonadaceae</taxon>
        <taxon>Cymbomonas</taxon>
    </lineage>
</organism>
<evidence type="ECO:0000313" key="1">
    <source>
        <dbReference type="EMBL" id="KAK3283764.1"/>
    </source>
</evidence>
<name>A0AAE0GST2_9CHLO</name>
<gene>
    <name evidence="1" type="ORF">CYMTET_8555</name>
</gene>
<dbReference type="EMBL" id="LGRX02002658">
    <property type="protein sequence ID" value="KAK3283764.1"/>
    <property type="molecule type" value="Genomic_DNA"/>
</dbReference>
<evidence type="ECO:0000313" key="2">
    <source>
        <dbReference type="Proteomes" id="UP001190700"/>
    </source>
</evidence>